<dbReference type="PANTHER" id="PTHR35601">
    <property type="entry name" value="TOXIN RELE"/>
    <property type="match status" value="1"/>
</dbReference>
<sequence length="92" mass="10642">MTLALNFSCQAIKFIVKLPPKQYKQVVSTVFTLLKNPKPHDSKLLKGSKENNLRVDIGEYRIVYREENGEILIIVIGKRNDDHVYKITGRKK</sequence>
<dbReference type="AlphaFoldDB" id="A0A3B0WD91"/>
<evidence type="ECO:0000313" key="2">
    <source>
        <dbReference type="EMBL" id="VAW42536.1"/>
    </source>
</evidence>
<reference evidence="2" key="1">
    <citation type="submission" date="2018-06" db="EMBL/GenBank/DDBJ databases">
        <authorList>
            <person name="Zhirakovskaya E."/>
        </authorList>
    </citation>
    <scope>NUCLEOTIDE SEQUENCE</scope>
</reference>
<keyword evidence="1" id="KW-1277">Toxin-antitoxin system</keyword>
<dbReference type="EMBL" id="UOEW01000366">
    <property type="protein sequence ID" value="VAW42536.1"/>
    <property type="molecule type" value="Genomic_DNA"/>
</dbReference>
<protein>
    <recommendedName>
        <fullName evidence="3">RelE/StbE replicon stabilization toxin</fullName>
    </recommendedName>
</protein>
<dbReference type="InterPro" id="IPR007712">
    <property type="entry name" value="RelE/ParE_toxin"/>
</dbReference>
<dbReference type="InterPro" id="IPR035093">
    <property type="entry name" value="RelE/ParE_toxin_dom_sf"/>
</dbReference>
<gene>
    <name evidence="2" type="ORF">MNBD_GAMMA01-1039</name>
</gene>
<evidence type="ECO:0000256" key="1">
    <source>
        <dbReference type="ARBA" id="ARBA00022649"/>
    </source>
</evidence>
<dbReference type="Gene3D" id="3.30.2310.20">
    <property type="entry name" value="RelE-like"/>
    <property type="match status" value="1"/>
</dbReference>
<accession>A0A3B0WD91</accession>
<evidence type="ECO:0008006" key="3">
    <source>
        <dbReference type="Google" id="ProtNLM"/>
    </source>
</evidence>
<dbReference type="Pfam" id="PF05016">
    <property type="entry name" value="ParE_toxin"/>
    <property type="match status" value="1"/>
</dbReference>
<dbReference type="SUPFAM" id="SSF143011">
    <property type="entry name" value="RelE-like"/>
    <property type="match status" value="1"/>
</dbReference>
<proteinExistence type="predicted"/>
<name>A0A3B0WD91_9ZZZZ</name>
<dbReference type="PANTHER" id="PTHR35601:SF1">
    <property type="entry name" value="TOXIN RELE"/>
    <property type="match status" value="1"/>
</dbReference>
<organism evidence="2">
    <name type="scientific">hydrothermal vent metagenome</name>
    <dbReference type="NCBI Taxonomy" id="652676"/>
    <lineage>
        <taxon>unclassified sequences</taxon>
        <taxon>metagenomes</taxon>
        <taxon>ecological metagenomes</taxon>
    </lineage>
</organism>